<organism evidence="1 2">
    <name type="scientific">Symbiodinium pilosum</name>
    <name type="common">Dinoflagellate</name>
    <dbReference type="NCBI Taxonomy" id="2952"/>
    <lineage>
        <taxon>Eukaryota</taxon>
        <taxon>Sar</taxon>
        <taxon>Alveolata</taxon>
        <taxon>Dinophyceae</taxon>
        <taxon>Suessiales</taxon>
        <taxon>Symbiodiniaceae</taxon>
        <taxon>Symbiodinium</taxon>
    </lineage>
</organism>
<reference evidence="1" key="1">
    <citation type="submission" date="2021-02" db="EMBL/GenBank/DDBJ databases">
        <authorList>
            <person name="Dougan E. K."/>
            <person name="Rhodes N."/>
            <person name="Thang M."/>
            <person name="Chan C."/>
        </authorList>
    </citation>
    <scope>NUCLEOTIDE SEQUENCE</scope>
</reference>
<dbReference type="AlphaFoldDB" id="A0A812M9E1"/>
<evidence type="ECO:0000313" key="2">
    <source>
        <dbReference type="Proteomes" id="UP000649617"/>
    </source>
</evidence>
<proteinExistence type="predicted"/>
<evidence type="ECO:0000313" key="1">
    <source>
        <dbReference type="EMBL" id="CAE7252713.1"/>
    </source>
</evidence>
<dbReference type="OrthoDB" id="408339at2759"/>
<dbReference type="Gene3D" id="2.40.128.20">
    <property type="match status" value="1"/>
</dbReference>
<gene>
    <name evidence="1" type="primary">padC</name>
    <name evidence="1" type="ORF">SPIL2461_LOCUS4942</name>
</gene>
<dbReference type="InterPro" id="IPR012674">
    <property type="entry name" value="Calycin"/>
</dbReference>
<protein>
    <submittedName>
        <fullName evidence="1">PadC protein</fullName>
    </submittedName>
</protein>
<keyword evidence="2" id="KW-1185">Reference proteome</keyword>
<dbReference type="Pfam" id="PF05870">
    <property type="entry name" value="PA_decarbox"/>
    <property type="match status" value="1"/>
</dbReference>
<dbReference type="PANTHER" id="PTHR40087">
    <property type="entry name" value="PHENOLIC ACID DECARBOXYLASE PADC"/>
    <property type="match status" value="1"/>
</dbReference>
<dbReference type="EMBL" id="CAJNIZ010006781">
    <property type="protein sequence ID" value="CAE7252713.1"/>
    <property type="molecule type" value="Genomic_DNA"/>
</dbReference>
<dbReference type="InterPro" id="IPR008729">
    <property type="entry name" value="PA_de_COase"/>
</dbReference>
<sequence>MAAEAPEAKKAKTDGSVKYPEQDLSEVLGKHIIYTYENGWQYEIYFKSAEMIHYRIHSGLVAGRWVTNREVCMTALGKGIVRINWQEPVGNIVTMVTNLADRWLHSYFLMPKWITEDPMATVCHEDEHVEEMLKRREKGPTWPMHIAENAFATITFLEDVGTGRDDIIDCPPDKLPAGYASRKN</sequence>
<dbReference type="SUPFAM" id="SSF50814">
    <property type="entry name" value="Lipocalins"/>
    <property type="match status" value="1"/>
</dbReference>
<accession>A0A812M9E1</accession>
<dbReference type="Proteomes" id="UP000649617">
    <property type="component" value="Unassembled WGS sequence"/>
</dbReference>
<dbReference type="PANTHER" id="PTHR40087:SF1">
    <property type="entry name" value="PHENOLIC ACID DECARBOXYLASE PADC"/>
    <property type="match status" value="1"/>
</dbReference>
<comment type="caution">
    <text evidence="1">The sequence shown here is derived from an EMBL/GenBank/DDBJ whole genome shotgun (WGS) entry which is preliminary data.</text>
</comment>
<dbReference type="GO" id="GO:0016831">
    <property type="term" value="F:carboxy-lyase activity"/>
    <property type="evidence" value="ECO:0007669"/>
    <property type="project" value="InterPro"/>
</dbReference>
<name>A0A812M9E1_SYMPI</name>